<dbReference type="VEuPathDB" id="VectorBase:LDEU001753"/>
<dbReference type="Proteomes" id="UP000288716">
    <property type="component" value="Unassembled WGS sequence"/>
</dbReference>
<dbReference type="AlphaFoldDB" id="A0A443SS02"/>
<evidence type="ECO:0000313" key="2">
    <source>
        <dbReference type="Proteomes" id="UP000288716"/>
    </source>
</evidence>
<comment type="caution">
    <text evidence="1">The sequence shown here is derived from an EMBL/GenBank/DDBJ whole genome shotgun (WGS) entry which is preliminary data.</text>
</comment>
<keyword evidence="2" id="KW-1185">Reference proteome</keyword>
<dbReference type="PANTHER" id="PTHR21084:SF1">
    <property type="entry name" value="DENSE INCISORS"/>
    <property type="match status" value="1"/>
</dbReference>
<evidence type="ECO:0000313" key="1">
    <source>
        <dbReference type="EMBL" id="RWS30287.1"/>
    </source>
</evidence>
<dbReference type="PANTHER" id="PTHR21084">
    <property type="entry name" value="DENSE INCISORS"/>
    <property type="match status" value="1"/>
</dbReference>
<reference evidence="1 2" key="1">
    <citation type="journal article" date="2018" name="Gigascience">
        <title>Genomes of trombidid mites reveal novel predicted allergens and laterally-transferred genes associated with secondary metabolism.</title>
        <authorList>
            <person name="Dong X."/>
            <person name="Chaisiri K."/>
            <person name="Xia D."/>
            <person name="Armstrong S.D."/>
            <person name="Fang Y."/>
            <person name="Donnelly M.J."/>
            <person name="Kadowaki T."/>
            <person name="McGarry J.W."/>
            <person name="Darby A.C."/>
            <person name="Makepeace B.L."/>
        </authorList>
    </citation>
    <scope>NUCLEOTIDE SEQUENCE [LARGE SCALE GENOMIC DNA]</scope>
    <source>
        <strain evidence="1">UoL-UT</strain>
    </source>
</reference>
<organism evidence="1 2">
    <name type="scientific">Leptotrombidium deliense</name>
    <dbReference type="NCBI Taxonomy" id="299467"/>
    <lineage>
        <taxon>Eukaryota</taxon>
        <taxon>Metazoa</taxon>
        <taxon>Ecdysozoa</taxon>
        <taxon>Arthropoda</taxon>
        <taxon>Chelicerata</taxon>
        <taxon>Arachnida</taxon>
        <taxon>Acari</taxon>
        <taxon>Acariformes</taxon>
        <taxon>Trombidiformes</taxon>
        <taxon>Prostigmata</taxon>
        <taxon>Anystina</taxon>
        <taxon>Parasitengona</taxon>
        <taxon>Trombiculoidea</taxon>
        <taxon>Trombiculidae</taxon>
        <taxon>Leptotrombidium</taxon>
    </lineage>
</organism>
<name>A0A443SS02_9ACAR</name>
<sequence>MVLSSIEKCEIRKILSKLSIEDLCSLSVTVTSGLSEPKNEKDAINSILVYGNNASSILKRRKIKKDIIFQYLKDEDVFVDVSKGKTHFISACLKYWGNTEQQVYEIEMEVDDEQSGDTEPASNNITKDSFSSNAELQSMAISFGHWFYDLLKHATNRTVFGPHHFWSDCLLRVISVNNVSQEIISASNSELVYQTIKLLLSRNMISFNPNLVCDKFKIEMNRHGFVKIGISGVVHQRNNCIASFDHLFGLVESPNDSEKTWKIKFIEMRINMFGSTSLNLNELASDSNYLLDYEESNFALDYKAIKN</sequence>
<dbReference type="STRING" id="299467.A0A443SS02"/>
<dbReference type="OrthoDB" id="6477189at2759"/>
<dbReference type="InterPro" id="IPR026698">
    <property type="entry name" value="UPF_C3orf38"/>
</dbReference>
<gene>
    <name evidence="1" type="ORF">B4U80_03614</name>
</gene>
<dbReference type="Pfam" id="PF15008">
    <property type="entry name" value="DUF4518"/>
    <property type="match status" value="1"/>
</dbReference>
<proteinExistence type="predicted"/>
<protein>
    <submittedName>
        <fullName evidence="1">Uncharacterized protein</fullName>
    </submittedName>
</protein>
<accession>A0A443SS02</accession>
<dbReference type="EMBL" id="NCKV01000562">
    <property type="protein sequence ID" value="RWS30287.1"/>
    <property type="molecule type" value="Genomic_DNA"/>
</dbReference>